<accession>A0A347U6E5</accession>
<feature type="transmembrane region" description="Helical" evidence="1">
    <location>
        <begin position="6"/>
        <end position="27"/>
    </location>
</feature>
<evidence type="ECO:0008006" key="6">
    <source>
        <dbReference type="Google" id="ProtNLM"/>
    </source>
</evidence>
<evidence type="ECO:0000256" key="1">
    <source>
        <dbReference type="SAM" id="Phobius"/>
    </source>
</evidence>
<dbReference type="Proteomes" id="UP000290588">
    <property type="component" value="Unassembled WGS sequence"/>
</dbReference>
<gene>
    <name evidence="2" type="ORF">AELL_0743</name>
    <name evidence="3" type="ORF">CP962_06585</name>
</gene>
<name>A0A347U6E5_9BACT</name>
<evidence type="ECO:0000313" key="3">
    <source>
        <dbReference type="EMBL" id="RXI31122.1"/>
    </source>
</evidence>
<keyword evidence="1" id="KW-1133">Transmembrane helix</keyword>
<reference evidence="3 5" key="1">
    <citation type="submission" date="2017-09" db="EMBL/GenBank/DDBJ databases">
        <title>Genomics of the genus Arcobacter.</title>
        <authorList>
            <person name="Perez-Cataluna A."/>
            <person name="Figueras M.J."/>
            <person name="Salas-Masso N."/>
        </authorList>
    </citation>
    <scope>NUCLEOTIDE SEQUENCE [LARGE SCALE GENOMIC DNA]</scope>
    <source>
        <strain evidence="3 5">CECT 7837</strain>
    </source>
</reference>
<reference evidence="2 4" key="2">
    <citation type="submission" date="2018-08" db="EMBL/GenBank/DDBJ databases">
        <title>Complete genome of the Arcobacter ellisii type strain LMG 26155.</title>
        <authorList>
            <person name="Miller W.G."/>
            <person name="Yee E."/>
            <person name="Bono J.L."/>
        </authorList>
    </citation>
    <scope>NUCLEOTIDE SEQUENCE [LARGE SCALE GENOMIC DNA]</scope>
    <source>
        <strain evidence="2 4">LMG 26155</strain>
    </source>
</reference>
<dbReference type="EMBL" id="NXIG01000005">
    <property type="protein sequence ID" value="RXI31122.1"/>
    <property type="molecule type" value="Genomic_DNA"/>
</dbReference>
<proteinExistence type="predicted"/>
<evidence type="ECO:0000313" key="4">
    <source>
        <dbReference type="Proteomes" id="UP000262582"/>
    </source>
</evidence>
<dbReference type="OrthoDB" id="5344301at2"/>
<dbReference type="EMBL" id="CP032097">
    <property type="protein sequence ID" value="AXX94423.1"/>
    <property type="molecule type" value="Genomic_DNA"/>
</dbReference>
<keyword evidence="4" id="KW-1185">Reference proteome</keyword>
<dbReference type="RefSeq" id="WP_118916652.1">
    <property type="nucleotide sequence ID" value="NZ_CP032097.1"/>
</dbReference>
<evidence type="ECO:0000313" key="2">
    <source>
        <dbReference type="EMBL" id="AXX94423.1"/>
    </source>
</evidence>
<evidence type="ECO:0000313" key="5">
    <source>
        <dbReference type="Proteomes" id="UP000290588"/>
    </source>
</evidence>
<sequence length="95" mass="11175">MGKSSFTLLETLISITFLIIVIGGFKFSTYGDEQEQKNFMLLNDLENKFDTKNYSLFSKNTKNLKIIKNQTIVENIVVSKYQFENEQIKIFKYEK</sequence>
<dbReference type="Proteomes" id="UP000262582">
    <property type="component" value="Chromosome"/>
</dbReference>
<protein>
    <recommendedName>
        <fullName evidence="6">Type II secretion system protein</fullName>
    </recommendedName>
</protein>
<dbReference type="KEGG" id="aell:AELL_0743"/>
<keyword evidence="1" id="KW-0812">Transmembrane</keyword>
<dbReference type="AlphaFoldDB" id="A0A347U6E5"/>
<keyword evidence="1" id="KW-0472">Membrane</keyword>
<organism evidence="3 5">
    <name type="scientific">Arcobacter ellisii</name>
    <dbReference type="NCBI Taxonomy" id="913109"/>
    <lineage>
        <taxon>Bacteria</taxon>
        <taxon>Pseudomonadati</taxon>
        <taxon>Campylobacterota</taxon>
        <taxon>Epsilonproteobacteria</taxon>
        <taxon>Campylobacterales</taxon>
        <taxon>Arcobacteraceae</taxon>
        <taxon>Arcobacter</taxon>
    </lineage>
</organism>